<keyword evidence="3" id="KW-1185">Reference proteome</keyword>
<dbReference type="GO" id="GO:0006071">
    <property type="term" value="P:glycerol metabolic process"/>
    <property type="evidence" value="ECO:0007669"/>
    <property type="project" value="InterPro"/>
</dbReference>
<gene>
    <name evidence="2" type="ORF">ATZ99_10030</name>
</gene>
<sequence>MQLEYIDAELFRRALYLASKNLSDNRKIVDSLNVYPVPDGDTGTNMSLTIEQAVEEMKKMPENDLKKLADAAAWGALMGARGNSGVILSQLFRGFAAAIGSDKKILKAKDLANSFQKGVEEAYKAILKPVEGTILTVAREMAQKMQMESSKNKDIIEVLEVTIEHGKKVLEKTPEMLKVLKEAGVVDAGGKGLIFLAEGFLKALKNTGDIKEELLPSIEKEKIDNKIQFEEVELTFLYCTEFIVESKNQIPVERLRNSLIELGDSLIVTGMDNLAKVHIHTNHPGKVLEEALRYGELRTVKIDNMKLQHQEYIAQKEQSTSEETVKETLIISVASGEGIKEIFKTLGADIIIEGGQTMNPSTESILSIIENQNANNVILLPNNKNIILTAEQVKKISEKKVYVIPTKSFPQGISALMAFNPEEDIETNIENMMKAFDNAVTGEITFAVRDSKWNGHEIKEGNILGIVDGELKVVGSNCKDVLLPMIFHMIEKKNGNLLTIYTGNDINEQEKNEMKDLIENNFPDLEVEIYEGGQNLYYYILSLE</sequence>
<reference evidence="2 3" key="1">
    <citation type="submission" date="2015-12" db="EMBL/GenBank/DDBJ databases">
        <title>Draft genome of Thermovenabulum gondwanense isolated from a red thermophilic microbial mat colonisisng an outflow channel of a bore well.</title>
        <authorList>
            <person name="Patel B.K."/>
        </authorList>
    </citation>
    <scope>NUCLEOTIDE SEQUENCE [LARGE SCALE GENOMIC DNA]</scope>
    <source>
        <strain evidence="2 3">R270</strain>
    </source>
</reference>
<dbReference type="OrthoDB" id="9760324at2"/>
<dbReference type="Proteomes" id="UP000075737">
    <property type="component" value="Unassembled WGS sequence"/>
</dbReference>
<dbReference type="InterPro" id="IPR048394">
    <property type="entry name" value="FakA-like_M"/>
</dbReference>
<dbReference type="GO" id="GO:0004371">
    <property type="term" value="F:glycerone kinase activity"/>
    <property type="evidence" value="ECO:0007669"/>
    <property type="project" value="InterPro"/>
</dbReference>
<dbReference type="InterPro" id="IPR019986">
    <property type="entry name" value="YloV-like"/>
</dbReference>
<proteinExistence type="predicted"/>
<feature type="domain" description="DhaL" evidence="1">
    <location>
        <begin position="9"/>
        <end position="202"/>
    </location>
</feature>
<comment type="caution">
    <text evidence="2">The sequence shown here is derived from an EMBL/GenBank/DDBJ whole genome shotgun (WGS) entry which is preliminary data.</text>
</comment>
<evidence type="ECO:0000259" key="1">
    <source>
        <dbReference type="PROSITE" id="PS51480"/>
    </source>
</evidence>
<dbReference type="Gene3D" id="1.25.40.340">
    <property type="match status" value="1"/>
</dbReference>
<dbReference type="EMBL" id="LOHZ01000025">
    <property type="protein sequence ID" value="KYO66758.1"/>
    <property type="molecule type" value="Genomic_DNA"/>
</dbReference>
<dbReference type="PROSITE" id="PS51480">
    <property type="entry name" value="DHAL"/>
    <property type="match status" value="1"/>
</dbReference>
<accession>A0A162MN37</accession>
<dbReference type="SMART" id="SM01120">
    <property type="entry name" value="Dak2"/>
    <property type="match status" value="1"/>
</dbReference>
<dbReference type="SMART" id="SM01121">
    <property type="entry name" value="Dak1_2"/>
    <property type="match status" value="1"/>
</dbReference>
<organism evidence="2 3">
    <name type="scientific">Thermovenabulum gondwanense</name>
    <dbReference type="NCBI Taxonomy" id="520767"/>
    <lineage>
        <taxon>Bacteria</taxon>
        <taxon>Bacillati</taxon>
        <taxon>Bacillota</taxon>
        <taxon>Clostridia</taxon>
        <taxon>Thermosediminibacterales</taxon>
        <taxon>Thermosediminibacteraceae</taxon>
        <taxon>Thermovenabulum</taxon>
    </lineage>
</organism>
<dbReference type="RefSeq" id="WP_068748138.1">
    <property type="nucleotide sequence ID" value="NZ_LOHZ01000025.1"/>
</dbReference>
<dbReference type="InterPro" id="IPR033470">
    <property type="entry name" value="FakA-like_C"/>
</dbReference>
<dbReference type="PANTHER" id="PTHR33434:SF4">
    <property type="entry name" value="PHOSPHATASE PROTEIN"/>
    <property type="match status" value="1"/>
</dbReference>
<name>A0A162MN37_9FIRM</name>
<dbReference type="InterPro" id="IPR050270">
    <property type="entry name" value="DegV_domain_contain"/>
</dbReference>
<protein>
    <recommendedName>
        <fullName evidence="1">DhaL domain-containing protein</fullName>
    </recommendedName>
</protein>
<evidence type="ECO:0000313" key="2">
    <source>
        <dbReference type="EMBL" id="KYO66758.1"/>
    </source>
</evidence>
<dbReference type="SUPFAM" id="SSF101473">
    <property type="entry name" value="DhaL-like"/>
    <property type="match status" value="1"/>
</dbReference>
<dbReference type="Pfam" id="PF13684">
    <property type="entry name" value="FakA-like_C"/>
    <property type="match status" value="1"/>
</dbReference>
<dbReference type="Pfam" id="PF02734">
    <property type="entry name" value="Dak2"/>
    <property type="match status" value="1"/>
</dbReference>
<dbReference type="NCBIfam" id="TIGR03599">
    <property type="entry name" value="YloV"/>
    <property type="match status" value="1"/>
</dbReference>
<dbReference type="InterPro" id="IPR036117">
    <property type="entry name" value="DhaL_dom_sf"/>
</dbReference>
<dbReference type="InterPro" id="IPR004007">
    <property type="entry name" value="DhaL_dom"/>
</dbReference>
<dbReference type="PANTHER" id="PTHR33434">
    <property type="entry name" value="DEGV DOMAIN-CONTAINING PROTEIN DR_1986-RELATED"/>
    <property type="match status" value="1"/>
</dbReference>
<dbReference type="STRING" id="520767.ATZ99_10030"/>
<evidence type="ECO:0000313" key="3">
    <source>
        <dbReference type="Proteomes" id="UP000075737"/>
    </source>
</evidence>
<dbReference type="PATRIC" id="fig|520767.4.peg.1102"/>
<dbReference type="AlphaFoldDB" id="A0A162MN37"/>
<dbReference type="Pfam" id="PF21645">
    <property type="entry name" value="FakA-like_M"/>
    <property type="match status" value="1"/>
</dbReference>